<organism evidence="2">
    <name type="scientific">marine sediment metagenome</name>
    <dbReference type="NCBI Taxonomy" id="412755"/>
    <lineage>
        <taxon>unclassified sequences</taxon>
        <taxon>metagenomes</taxon>
        <taxon>ecological metagenomes</taxon>
    </lineage>
</organism>
<evidence type="ECO:0000256" key="1">
    <source>
        <dbReference type="SAM" id="Phobius"/>
    </source>
</evidence>
<evidence type="ECO:0000313" key="2">
    <source>
        <dbReference type="EMBL" id="GAG54186.1"/>
    </source>
</evidence>
<proteinExistence type="predicted"/>
<keyword evidence="1" id="KW-1133">Transmembrane helix</keyword>
<feature type="transmembrane region" description="Helical" evidence="1">
    <location>
        <begin position="111"/>
        <end position="129"/>
    </location>
</feature>
<keyword evidence="1" id="KW-0472">Membrane</keyword>
<dbReference type="EMBL" id="BART01005807">
    <property type="protein sequence ID" value="GAG54186.1"/>
    <property type="molecule type" value="Genomic_DNA"/>
</dbReference>
<keyword evidence="1" id="KW-0812">Transmembrane</keyword>
<dbReference type="AlphaFoldDB" id="X1A1L3"/>
<accession>X1A1L3</accession>
<comment type="caution">
    <text evidence="2">The sequence shown here is derived from an EMBL/GenBank/DDBJ whole genome shotgun (WGS) entry which is preliminary data.</text>
</comment>
<feature type="non-terminal residue" evidence="2">
    <location>
        <position position="1"/>
    </location>
</feature>
<reference evidence="2" key="1">
    <citation type="journal article" date="2014" name="Front. Microbiol.">
        <title>High frequency of phylogenetically diverse reductive dehalogenase-homologous genes in deep subseafloor sedimentary metagenomes.</title>
        <authorList>
            <person name="Kawai M."/>
            <person name="Futagami T."/>
            <person name="Toyoda A."/>
            <person name="Takaki Y."/>
            <person name="Nishi S."/>
            <person name="Hori S."/>
            <person name="Arai W."/>
            <person name="Tsubouchi T."/>
            <person name="Morono Y."/>
            <person name="Uchiyama I."/>
            <person name="Ito T."/>
            <person name="Fujiyama A."/>
            <person name="Inagaki F."/>
            <person name="Takami H."/>
        </authorList>
    </citation>
    <scope>NUCLEOTIDE SEQUENCE</scope>
    <source>
        <strain evidence="2">Expedition CK06-06</strain>
    </source>
</reference>
<name>X1A1L3_9ZZZZ</name>
<protein>
    <recommendedName>
        <fullName evidence="3">Two component regulator three Y domain-containing protein</fullName>
    </recommendedName>
</protein>
<gene>
    <name evidence="2" type="ORF">S01H4_13162</name>
</gene>
<sequence length="137" mass="15608">GGYIGYEDVTVRKDTTPPNITIISPLEGQVFTDRAPSYELDIDEANREDIWYTMDDGIVNFPCPESGTINQLYWNALPPGYYNLKFYANDTLGHVGFSEVTIKKEEPIIPGYNLIIFSLIIPLALMYIARRIKKKLK</sequence>
<evidence type="ECO:0008006" key="3">
    <source>
        <dbReference type="Google" id="ProtNLM"/>
    </source>
</evidence>